<dbReference type="PANTHER" id="PTHR19422">
    <property type="entry name" value="GAG RETROVIRAL POLYPROTEIN"/>
    <property type="match status" value="1"/>
</dbReference>
<dbReference type="SUPFAM" id="SSF51283">
    <property type="entry name" value="dUTPase-like"/>
    <property type="match status" value="1"/>
</dbReference>
<reference evidence="5 6" key="1">
    <citation type="submission" date="2019-09" db="EMBL/GenBank/DDBJ databases">
        <title>Bird 10,000 Genomes (B10K) Project - Family phase.</title>
        <authorList>
            <person name="Zhang G."/>
        </authorList>
    </citation>
    <scope>NUCLEOTIDE SEQUENCE [LARGE SCALE GENOMIC DNA]</scope>
    <source>
        <strain evidence="5">B10K-MSB-01</strain>
    </source>
</reference>
<evidence type="ECO:0000259" key="4">
    <source>
        <dbReference type="Pfam" id="PF00692"/>
    </source>
</evidence>
<name>A0A7K7WVI1_9AVES</name>
<dbReference type="InterPro" id="IPR051592">
    <property type="entry name" value="HERV-K_Pro_peptidase_A2"/>
</dbReference>
<keyword evidence="1" id="KW-0645">Protease</keyword>
<gene>
    <name evidence="5" type="primary">Ervk9_3</name>
    <name evidence="5" type="ORF">NOTJUL_R09775</name>
</gene>
<dbReference type="Proteomes" id="UP000531559">
    <property type="component" value="Unassembled WGS sequence"/>
</dbReference>
<evidence type="ECO:0000313" key="5">
    <source>
        <dbReference type="EMBL" id="NXA57250.1"/>
    </source>
</evidence>
<keyword evidence="2" id="KW-0064">Aspartyl protease</keyword>
<dbReference type="GO" id="GO:0004190">
    <property type="term" value="F:aspartic-type endopeptidase activity"/>
    <property type="evidence" value="ECO:0007669"/>
    <property type="project" value="UniProtKB-KW"/>
</dbReference>
<accession>A0A7K7WVI1</accession>
<dbReference type="InterPro" id="IPR033704">
    <property type="entry name" value="dUTPase_trimeric"/>
</dbReference>
<dbReference type="AlphaFoldDB" id="A0A7K7WVI1"/>
<sequence length="142" mass="15193">GGSAGLDLATSRDETLNDTQVMLIPTGVFGPLGKKRQALLLGCSSTTRMGLFVLPGVIDADCTGEIQIMAWTPVPPCYIPEGQPIAQLVPFLSPPMQGPEQKRGSQSFGSTGKPQIFWTQQIVQQKPLLTWLVDTGAVSIVR</sequence>
<dbReference type="PANTHER" id="PTHR19422:SF123">
    <property type="entry name" value="RT1 CLASS I, LOCUS CE15"/>
    <property type="match status" value="1"/>
</dbReference>
<dbReference type="GO" id="GO:0006508">
    <property type="term" value="P:proteolysis"/>
    <property type="evidence" value="ECO:0007669"/>
    <property type="project" value="UniProtKB-KW"/>
</dbReference>
<feature type="domain" description="dUTPase-like" evidence="4">
    <location>
        <begin position="2"/>
        <end position="112"/>
    </location>
</feature>
<feature type="non-terminal residue" evidence="5">
    <location>
        <position position="1"/>
    </location>
</feature>
<keyword evidence="6" id="KW-1185">Reference proteome</keyword>
<dbReference type="CDD" id="cd07557">
    <property type="entry name" value="trimeric_dUTPase"/>
    <property type="match status" value="1"/>
</dbReference>
<dbReference type="OrthoDB" id="9900537at2759"/>
<evidence type="ECO:0000256" key="2">
    <source>
        <dbReference type="ARBA" id="ARBA00022750"/>
    </source>
</evidence>
<organism evidence="5 6">
    <name type="scientific">Nothocercus julius</name>
    <dbReference type="NCBI Taxonomy" id="2585813"/>
    <lineage>
        <taxon>Eukaryota</taxon>
        <taxon>Metazoa</taxon>
        <taxon>Chordata</taxon>
        <taxon>Craniata</taxon>
        <taxon>Vertebrata</taxon>
        <taxon>Euteleostomi</taxon>
        <taxon>Archelosauria</taxon>
        <taxon>Archosauria</taxon>
        <taxon>Dinosauria</taxon>
        <taxon>Saurischia</taxon>
        <taxon>Theropoda</taxon>
        <taxon>Coelurosauria</taxon>
        <taxon>Aves</taxon>
        <taxon>Palaeognathae</taxon>
        <taxon>Tinamiformes</taxon>
        <taxon>Tinamidae</taxon>
        <taxon>Nothocercus</taxon>
    </lineage>
</organism>
<dbReference type="InterPro" id="IPR036157">
    <property type="entry name" value="dUTPase-like_sf"/>
</dbReference>
<dbReference type="Gene3D" id="2.70.40.10">
    <property type="match status" value="1"/>
</dbReference>
<keyword evidence="3" id="KW-0378">Hydrolase</keyword>
<dbReference type="InterPro" id="IPR029054">
    <property type="entry name" value="dUTPase-like"/>
</dbReference>
<evidence type="ECO:0000313" key="6">
    <source>
        <dbReference type="Proteomes" id="UP000531559"/>
    </source>
</evidence>
<comment type="caution">
    <text evidence="5">The sequence shown here is derived from an EMBL/GenBank/DDBJ whole genome shotgun (WGS) entry which is preliminary data.</text>
</comment>
<dbReference type="Pfam" id="PF00692">
    <property type="entry name" value="dUTPase"/>
    <property type="match status" value="1"/>
</dbReference>
<protein>
    <submittedName>
        <fullName evidence="5">POK9 protein</fullName>
    </submittedName>
</protein>
<feature type="non-terminal residue" evidence="5">
    <location>
        <position position="142"/>
    </location>
</feature>
<dbReference type="EMBL" id="VZSV01000523">
    <property type="protein sequence ID" value="NXA57250.1"/>
    <property type="molecule type" value="Genomic_DNA"/>
</dbReference>
<evidence type="ECO:0000256" key="1">
    <source>
        <dbReference type="ARBA" id="ARBA00022670"/>
    </source>
</evidence>
<evidence type="ECO:0000256" key="3">
    <source>
        <dbReference type="ARBA" id="ARBA00022801"/>
    </source>
</evidence>
<proteinExistence type="predicted"/>